<keyword evidence="3" id="KW-1185">Reference proteome</keyword>
<evidence type="ECO:0000313" key="2">
    <source>
        <dbReference type="EMBL" id="MBE1460949.1"/>
    </source>
</evidence>
<dbReference type="EMBL" id="JADBDY010000001">
    <property type="protein sequence ID" value="MBE1460949.1"/>
    <property type="molecule type" value="Genomic_DNA"/>
</dbReference>
<protein>
    <submittedName>
        <fullName evidence="2">Lipid-binding transport protein (Tim44 family)</fullName>
    </submittedName>
</protein>
<evidence type="ECO:0000256" key="1">
    <source>
        <dbReference type="SAM" id="Phobius"/>
    </source>
</evidence>
<evidence type="ECO:0000313" key="3">
    <source>
        <dbReference type="Proteomes" id="UP000598217"/>
    </source>
</evidence>
<feature type="transmembrane region" description="Helical" evidence="1">
    <location>
        <begin position="20"/>
        <end position="40"/>
    </location>
</feature>
<proteinExistence type="predicted"/>
<dbReference type="Proteomes" id="UP000598217">
    <property type="component" value="Unassembled WGS sequence"/>
</dbReference>
<accession>A0ABR9HPM1</accession>
<keyword evidence="1" id="KW-0472">Membrane</keyword>
<feature type="transmembrane region" description="Helical" evidence="1">
    <location>
        <begin position="46"/>
        <end position="69"/>
    </location>
</feature>
<gene>
    <name evidence="2" type="ORF">H4W79_005163</name>
</gene>
<sequence>MNMTLERGNAFTPVASAAMIWPWGASVIGGTVAGALSFLANFGLAGIPAGVTTGIFFFALIGGVGGVLSKKSDRRGRRWAASYPFRYASAPALLGGGATAVVSYIVSVITDFAIIGGLFGGLWTGLGVGLALWLIIGVVAMVAGDKK</sequence>
<name>A0ABR9HPM1_9ACTN</name>
<organism evidence="2 3">
    <name type="scientific">Nocardiopsis terrae</name>
    <dbReference type="NCBI Taxonomy" id="372655"/>
    <lineage>
        <taxon>Bacteria</taxon>
        <taxon>Bacillati</taxon>
        <taxon>Actinomycetota</taxon>
        <taxon>Actinomycetes</taxon>
        <taxon>Streptosporangiales</taxon>
        <taxon>Nocardiopsidaceae</taxon>
        <taxon>Nocardiopsis</taxon>
    </lineage>
</organism>
<keyword evidence="1" id="KW-1133">Transmembrane helix</keyword>
<reference evidence="2 3" key="1">
    <citation type="submission" date="2020-10" db="EMBL/GenBank/DDBJ databases">
        <title>Sequencing the genomes of 1000 actinobacteria strains.</title>
        <authorList>
            <person name="Klenk H.-P."/>
        </authorList>
    </citation>
    <scope>NUCLEOTIDE SEQUENCE [LARGE SCALE GENOMIC DNA]</scope>
    <source>
        <strain evidence="2 3">DSM 45157</strain>
    </source>
</reference>
<feature type="transmembrane region" description="Helical" evidence="1">
    <location>
        <begin position="90"/>
        <end position="115"/>
    </location>
</feature>
<feature type="transmembrane region" description="Helical" evidence="1">
    <location>
        <begin position="121"/>
        <end position="143"/>
    </location>
</feature>
<comment type="caution">
    <text evidence="2">The sequence shown here is derived from an EMBL/GenBank/DDBJ whole genome shotgun (WGS) entry which is preliminary data.</text>
</comment>
<keyword evidence="1" id="KW-0812">Transmembrane</keyword>